<dbReference type="InterPro" id="IPR006119">
    <property type="entry name" value="Resolv_N"/>
</dbReference>
<name>A0A7W7YIE4_9BACT</name>
<dbReference type="GO" id="GO:0000150">
    <property type="term" value="F:DNA strand exchange activity"/>
    <property type="evidence" value="ECO:0007669"/>
    <property type="project" value="InterPro"/>
</dbReference>
<dbReference type="SMART" id="SM00857">
    <property type="entry name" value="Resolvase"/>
    <property type="match status" value="1"/>
</dbReference>
<dbReference type="CDD" id="cd00338">
    <property type="entry name" value="Ser_Recombinase"/>
    <property type="match status" value="1"/>
</dbReference>
<dbReference type="PROSITE" id="PS51736">
    <property type="entry name" value="RECOMBINASES_3"/>
    <property type="match status" value="1"/>
</dbReference>
<feature type="region of interest" description="Disordered" evidence="3">
    <location>
        <begin position="569"/>
        <end position="588"/>
    </location>
</feature>
<dbReference type="InterPro" id="IPR025827">
    <property type="entry name" value="Zn_ribbon_recom_dom"/>
</dbReference>
<dbReference type="Gene3D" id="3.40.50.1390">
    <property type="entry name" value="Resolvase, N-terminal catalytic domain"/>
    <property type="match status" value="1"/>
</dbReference>
<evidence type="ECO:0000256" key="1">
    <source>
        <dbReference type="ARBA" id="ARBA00023125"/>
    </source>
</evidence>
<dbReference type="InterPro" id="IPR036162">
    <property type="entry name" value="Resolvase-like_N_sf"/>
</dbReference>
<dbReference type="PANTHER" id="PTHR30461">
    <property type="entry name" value="DNA-INVERTASE FROM LAMBDOID PROPHAGE"/>
    <property type="match status" value="1"/>
</dbReference>
<dbReference type="PANTHER" id="PTHR30461:SF2">
    <property type="entry name" value="SERINE RECOMBINASE PINE-RELATED"/>
    <property type="match status" value="1"/>
</dbReference>
<comment type="caution">
    <text evidence="5">The sequence shown here is derived from an EMBL/GenBank/DDBJ whole genome shotgun (WGS) entry which is preliminary data.</text>
</comment>
<evidence type="ECO:0000313" key="6">
    <source>
        <dbReference type="Proteomes" id="UP000534294"/>
    </source>
</evidence>
<dbReference type="AlphaFoldDB" id="A0A7W7YIE4"/>
<gene>
    <name evidence="5" type="ORF">HNQ64_001024</name>
</gene>
<dbReference type="InterPro" id="IPR050639">
    <property type="entry name" value="SSR_resolvase"/>
</dbReference>
<feature type="compositionally biased region" description="Polar residues" evidence="3">
    <location>
        <begin position="579"/>
        <end position="588"/>
    </location>
</feature>
<dbReference type="SUPFAM" id="SSF53041">
    <property type="entry name" value="Resolvase-like"/>
    <property type="match status" value="1"/>
</dbReference>
<evidence type="ECO:0000256" key="3">
    <source>
        <dbReference type="SAM" id="MobiDB-lite"/>
    </source>
</evidence>
<dbReference type="Gene3D" id="3.90.1750.20">
    <property type="entry name" value="Putative Large Serine Recombinase, Chain B, Domain 2"/>
    <property type="match status" value="1"/>
</dbReference>
<dbReference type="GO" id="GO:0003677">
    <property type="term" value="F:DNA binding"/>
    <property type="evidence" value="ECO:0007669"/>
    <property type="project" value="UniProtKB-KW"/>
</dbReference>
<dbReference type="EMBL" id="JACHIF010000001">
    <property type="protein sequence ID" value="MBB5036790.1"/>
    <property type="molecule type" value="Genomic_DNA"/>
</dbReference>
<keyword evidence="2" id="KW-0233">DNA recombination</keyword>
<keyword evidence="6" id="KW-1185">Reference proteome</keyword>
<sequence>MALAFPVPSDCSSTGIPVAEILRVSTEEQAADTRAGLDRQRAVNQRTIEVKGLYRALTIELRVSGTVAVHHPEMRRVLAMISEGTIRGIVCSDLDRLFRPDQPQGFAILQVFQDMDAKIYTGDSDYDLRTSSGLLQSSIRGAIAGFELSLIRERLQGAKEAKRRQGKCPTNAYTLPLGIGYDRSTDTWTYTPEIAKVKLLFDLFQQGTRNYSELGRRIGLSNAGVKFLLKNRLYTGWRVIDQKRGPKRTSVTGKLYRVKVARAPEDVIRNKVLDGIISEEAFEEVQREIALTKFNFIEANRSSPMVHLATGVLACGCCGQPMFLTSRSRTRATYIVCKANHYLHKKDLGGCRQPNLREDETEAALIKLVGEVLATPERLVQILEASARKTRELITPFSSAVAPSTQIEELKRRDARLVDAFAQGVLSVDELRSKREAIRRERDAFEQTLKPKPSPDHASLLLQARLVVKAALRFSTIGNRYQQKAILNELFSEIHVRHHEIISFKFRPSVMGGSDSADQVLLAQPVGIGKPPMIVPEGHRHCIKCLQVKSKSQFYRKLNRCNSCRKAADRENYQRRRTTTSAQKPLYE</sequence>
<dbReference type="InterPro" id="IPR011109">
    <property type="entry name" value="DNA_bind_recombinase_dom"/>
</dbReference>
<dbReference type="Pfam" id="PF07508">
    <property type="entry name" value="Recombinase"/>
    <property type="match status" value="1"/>
</dbReference>
<feature type="domain" description="Resolvase/invertase-type recombinase catalytic" evidence="4">
    <location>
        <begin position="17"/>
        <end position="166"/>
    </location>
</feature>
<dbReference type="Pfam" id="PF00239">
    <property type="entry name" value="Resolvase"/>
    <property type="match status" value="1"/>
</dbReference>
<dbReference type="InterPro" id="IPR038109">
    <property type="entry name" value="DNA_bind_recomb_sf"/>
</dbReference>
<protein>
    <submittedName>
        <fullName evidence="5">DNA invertase Pin-like site-specific DNA recombinase</fullName>
    </submittedName>
</protein>
<evidence type="ECO:0000256" key="2">
    <source>
        <dbReference type="ARBA" id="ARBA00023172"/>
    </source>
</evidence>
<dbReference type="Proteomes" id="UP000534294">
    <property type="component" value="Unassembled WGS sequence"/>
</dbReference>
<reference evidence="5 6" key="1">
    <citation type="submission" date="2020-08" db="EMBL/GenBank/DDBJ databases">
        <title>Genomic Encyclopedia of Type Strains, Phase IV (KMG-IV): sequencing the most valuable type-strain genomes for metagenomic binning, comparative biology and taxonomic classification.</title>
        <authorList>
            <person name="Goeker M."/>
        </authorList>
    </citation>
    <scope>NUCLEOTIDE SEQUENCE [LARGE SCALE GENOMIC DNA]</scope>
    <source>
        <strain evidence="5 6">DSM 12251</strain>
    </source>
</reference>
<organism evidence="5 6">
    <name type="scientific">Prosthecobacter dejongeii</name>
    <dbReference type="NCBI Taxonomy" id="48465"/>
    <lineage>
        <taxon>Bacteria</taxon>
        <taxon>Pseudomonadati</taxon>
        <taxon>Verrucomicrobiota</taxon>
        <taxon>Verrucomicrobiia</taxon>
        <taxon>Verrucomicrobiales</taxon>
        <taxon>Verrucomicrobiaceae</taxon>
        <taxon>Prosthecobacter</taxon>
    </lineage>
</organism>
<dbReference type="RefSeq" id="WP_184205959.1">
    <property type="nucleotide sequence ID" value="NZ_JACHIF010000001.1"/>
</dbReference>
<keyword evidence="1" id="KW-0238">DNA-binding</keyword>
<dbReference type="Pfam" id="PF13408">
    <property type="entry name" value="Zn_ribbon_recom"/>
    <property type="match status" value="1"/>
</dbReference>
<proteinExistence type="predicted"/>
<evidence type="ECO:0000313" key="5">
    <source>
        <dbReference type="EMBL" id="MBB5036790.1"/>
    </source>
</evidence>
<evidence type="ECO:0000259" key="4">
    <source>
        <dbReference type="PROSITE" id="PS51736"/>
    </source>
</evidence>
<accession>A0A7W7YIE4</accession>